<gene>
    <name evidence="2" type="ORF">CA2015_3313</name>
</gene>
<dbReference type="PATRIC" id="fig|320787.5.peg.3619"/>
<evidence type="ECO:0000259" key="1">
    <source>
        <dbReference type="Pfam" id="PF07883"/>
    </source>
</evidence>
<accession>A0A0H4PIG2</accession>
<evidence type="ECO:0000313" key="3">
    <source>
        <dbReference type="Proteomes" id="UP000036520"/>
    </source>
</evidence>
<dbReference type="InterPro" id="IPR013096">
    <property type="entry name" value="Cupin_2"/>
</dbReference>
<sequence>MKTTRIFFLLFTVIAIGFNAYAQEGKRPLMGNSYGIINIDEYVKLLPQSHNGVIKDIRLIDREHAGVRVFRLYDEVPMHYHAKSDAYLYILNGKAEFYVADKGPVVAGKGDLLFWGKGTAHGNGKILEGPLDVLVFDAIARDPSDVIWVDPSTQKKFLGN</sequence>
<dbReference type="SUPFAM" id="SSF51182">
    <property type="entry name" value="RmlC-like cupins"/>
    <property type="match status" value="1"/>
</dbReference>
<dbReference type="AlphaFoldDB" id="A0A0H4PIG2"/>
<dbReference type="InterPro" id="IPR014710">
    <property type="entry name" value="RmlC-like_jellyroll"/>
</dbReference>
<protein>
    <submittedName>
        <fullName evidence="2">Cupin 2 conserved barrel domain protein</fullName>
    </submittedName>
</protein>
<dbReference type="EMBL" id="CP012040">
    <property type="protein sequence ID" value="AKP52703.1"/>
    <property type="molecule type" value="Genomic_DNA"/>
</dbReference>
<reference evidence="2 3" key="1">
    <citation type="submission" date="2015-07" db="EMBL/GenBank/DDBJ databases">
        <authorList>
            <person name="Kim K.M."/>
        </authorList>
    </citation>
    <scope>NUCLEOTIDE SEQUENCE [LARGE SCALE GENOMIC DNA]</scope>
    <source>
        <strain evidence="2 3">KCTC 12363</strain>
    </source>
</reference>
<dbReference type="Pfam" id="PF07883">
    <property type="entry name" value="Cupin_2"/>
    <property type="match status" value="1"/>
</dbReference>
<dbReference type="KEGG" id="camu:CA2015_3313"/>
<name>A0A0H4PIG2_9BACT</name>
<proteinExistence type="predicted"/>
<dbReference type="Proteomes" id="UP000036520">
    <property type="component" value="Chromosome"/>
</dbReference>
<dbReference type="Gene3D" id="2.60.120.10">
    <property type="entry name" value="Jelly Rolls"/>
    <property type="match status" value="1"/>
</dbReference>
<dbReference type="CDD" id="cd02208">
    <property type="entry name" value="cupin_RmlC-like"/>
    <property type="match status" value="1"/>
</dbReference>
<dbReference type="RefSeq" id="WP_048642891.1">
    <property type="nucleotide sequence ID" value="NZ_CP012040.1"/>
</dbReference>
<dbReference type="STRING" id="320787.CA2015_3313"/>
<keyword evidence="3" id="KW-1185">Reference proteome</keyword>
<organism evidence="2 3">
    <name type="scientific">Cyclobacterium amurskyense</name>
    <dbReference type="NCBI Taxonomy" id="320787"/>
    <lineage>
        <taxon>Bacteria</taxon>
        <taxon>Pseudomonadati</taxon>
        <taxon>Bacteroidota</taxon>
        <taxon>Cytophagia</taxon>
        <taxon>Cytophagales</taxon>
        <taxon>Cyclobacteriaceae</taxon>
        <taxon>Cyclobacterium</taxon>
    </lineage>
</organism>
<dbReference type="OrthoDB" id="1177356at2"/>
<evidence type="ECO:0000313" key="2">
    <source>
        <dbReference type="EMBL" id="AKP52703.1"/>
    </source>
</evidence>
<dbReference type="InterPro" id="IPR011051">
    <property type="entry name" value="RmlC_Cupin_sf"/>
</dbReference>
<feature type="domain" description="Cupin type-2" evidence="1">
    <location>
        <begin position="75"/>
        <end position="134"/>
    </location>
</feature>